<dbReference type="PROSITE" id="PS50902">
    <property type="entry name" value="FLAVODOXIN_LIKE"/>
    <property type="match status" value="1"/>
</dbReference>
<feature type="domain" description="Flavodoxin-like" evidence="1">
    <location>
        <begin position="6"/>
        <end position="160"/>
    </location>
</feature>
<gene>
    <name evidence="2" type="primary">hemG_1</name>
    <name evidence="2" type="ORF">GKJPGBOP_07971</name>
</gene>
<name>A0A401WFR0_STREY</name>
<dbReference type="SUPFAM" id="SSF52218">
    <property type="entry name" value="Flavoproteins"/>
    <property type="match status" value="1"/>
</dbReference>
<reference evidence="2 3" key="1">
    <citation type="submission" date="2018-11" db="EMBL/GenBank/DDBJ databases">
        <title>Whole genome sequence of Streptomyces paromomycinus NBRC 15454(T).</title>
        <authorList>
            <person name="Komaki H."/>
            <person name="Tamura T."/>
        </authorList>
    </citation>
    <scope>NUCLEOTIDE SEQUENCE [LARGE SCALE GENOMIC DNA]</scope>
    <source>
        <strain evidence="2 3">NBRC 15454</strain>
    </source>
</reference>
<dbReference type="PANTHER" id="PTHR38030">
    <property type="entry name" value="PROTOPORPHYRINOGEN IX DEHYDROGENASE [MENAQUINONE]"/>
    <property type="match status" value="1"/>
</dbReference>
<dbReference type="InterPro" id="IPR052200">
    <property type="entry name" value="Protoporphyrinogen_IX_DH"/>
</dbReference>
<sequence length="166" mass="18312">MTDKRVLVAYGTQNGGTAGIAEEIAATLEKDGVPAEARSAADVTDVTSYDAIVLGGGLYAGRWHRDARRFARRLKDPLLERPVWCFSSGPLDATATQKEVPPTRAVLRDVSRIKARGHTTFGGRLDPRPQGWLARSMAKRGMAHDWRDFEQIRAWAHTIATDLSKQ</sequence>
<dbReference type="RefSeq" id="WP_125058140.1">
    <property type="nucleotide sequence ID" value="NZ_BHZD01000001.1"/>
</dbReference>
<protein>
    <submittedName>
        <fullName evidence="2">Flavodoxin</fullName>
    </submittedName>
</protein>
<dbReference type="PANTHER" id="PTHR38030:SF2">
    <property type="entry name" value="PROTOPORPHYRINOGEN IX DEHYDROGENASE [QUINONE]"/>
    <property type="match status" value="1"/>
</dbReference>
<dbReference type="GO" id="GO:0010181">
    <property type="term" value="F:FMN binding"/>
    <property type="evidence" value="ECO:0007669"/>
    <property type="project" value="InterPro"/>
</dbReference>
<accession>A0A401WFR0</accession>
<evidence type="ECO:0000313" key="2">
    <source>
        <dbReference type="EMBL" id="GCD48175.1"/>
    </source>
</evidence>
<evidence type="ECO:0000259" key="1">
    <source>
        <dbReference type="PROSITE" id="PS50902"/>
    </source>
</evidence>
<evidence type="ECO:0000313" key="3">
    <source>
        <dbReference type="Proteomes" id="UP000286746"/>
    </source>
</evidence>
<proteinExistence type="predicted"/>
<keyword evidence="3" id="KW-1185">Reference proteome</keyword>
<comment type="caution">
    <text evidence="2">The sequence shown here is derived from an EMBL/GenBank/DDBJ whole genome shotgun (WGS) entry which is preliminary data.</text>
</comment>
<dbReference type="GO" id="GO:0070819">
    <property type="term" value="F:menaquinone-dependent protoporphyrinogen oxidase activity"/>
    <property type="evidence" value="ECO:0007669"/>
    <property type="project" value="TreeGrafter"/>
</dbReference>
<organism evidence="2 3">
    <name type="scientific">Streptomyces paromomycinus</name>
    <name type="common">Streptomyces rimosus subsp. paromomycinus</name>
    <dbReference type="NCBI Taxonomy" id="92743"/>
    <lineage>
        <taxon>Bacteria</taxon>
        <taxon>Bacillati</taxon>
        <taxon>Actinomycetota</taxon>
        <taxon>Actinomycetes</taxon>
        <taxon>Kitasatosporales</taxon>
        <taxon>Streptomycetaceae</taxon>
        <taxon>Streptomyces</taxon>
    </lineage>
</organism>
<dbReference type="Proteomes" id="UP000286746">
    <property type="component" value="Unassembled WGS sequence"/>
</dbReference>
<dbReference type="InterPro" id="IPR026816">
    <property type="entry name" value="Flavodoxin_dom"/>
</dbReference>
<dbReference type="Pfam" id="PF12724">
    <property type="entry name" value="Flavodoxin_5"/>
    <property type="match status" value="1"/>
</dbReference>
<dbReference type="InterPro" id="IPR029039">
    <property type="entry name" value="Flavoprotein-like_sf"/>
</dbReference>
<dbReference type="EMBL" id="BHZD01000001">
    <property type="protein sequence ID" value="GCD48175.1"/>
    <property type="molecule type" value="Genomic_DNA"/>
</dbReference>
<dbReference type="GO" id="GO:0006783">
    <property type="term" value="P:heme biosynthetic process"/>
    <property type="evidence" value="ECO:0007669"/>
    <property type="project" value="TreeGrafter"/>
</dbReference>
<dbReference type="AlphaFoldDB" id="A0A401WFR0"/>
<dbReference type="InterPro" id="IPR008254">
    <property type="entry name" value="Flavodoxin/NO_synth"/>
</dbReference>
<dbReference type="Gene3D" id="3.40.50.360">
    <property type="match status" value="1"/>
</dbReference>